<dbReference type="InterPro" id="IPR002293">
    <property type="entry name" value="AA/rel_permease1"/>
</dbReference>
<evidence type="ECO:0000256" key="6">
    <source>
        <dbReference type="SAM" id="Phobius"/>
    </source>
</evidence>
<dbReference type="GO" id="GO:0015171">
    <property type="term" value="F:amino acid transmembrane transporter activity"/>
    <property type="evidence" value="ECO:0007669"/>
    <property type="project" value="TreeGrafter"/>
</dbReference>
<feature type="transmembrane region" description="Helical" evidence="6">
    <location>
        <begin position="168"/>
        <end position="188"/>
    </location>
</feature>
<evidence type="ECO:0000256" key="2">
    <source>
        <dbReference type="ARBA" id="ARBA00022448"/>
    </source>
</evidence>
<keyword evidence="9" id="KW-1185">Reference proteome</keyword>
<dbReference type="PANTHER" id="PTHR43243:SF4">
    <property type="entry name" value="CATIONIC AMINO ACID TRANSPORTER 4"/>
    <property type="match status" value="1"/>
</dbReference>
<evidence type="ECO:0000313" key="8">
    <source>
        <dbReference type="EMBL" id="MCJ8355053.1"/>
    </source>
</evidence>
<feature type="transmembrane region" description="Helical" evidence="6">
    <location>
        <begin position="200"/>
        <end position="220"/>
    </location>
</feature>
<evidence type="ECO:0000256" key="5">
    <source>
        <dbReference type="ARBA" id="ARBA00023136"/>
    </source>
</evidence>
<keyword evidence="3 6" id="KW-0812">Transmembrane</keyword>
<organism evidence="8 10">
    <name type="scientific">Novacetimonas hansenii</name>
    <name type="common">Komagataeibacter hansenii</name>
    <dbReference type="NCBI Taxonomy" id="436"/>
    <lineage>
        <taxon>Bacteria</taxon>
        <taxon>Pseudomonadati</taxon>
        <taxon>Pseudomonadota</taxon>
        <taxon>Alphaproteobacteria</taxon>
        <taxon>Acetobacterales</taxon>
        <taxon>Acetobacteraceae</taxon>
        <taxon>Novacetimonas</taxon>
    </lineage>
</organism>
<reference evidence="8" key="2">
    <citation type="journal article" date="2021" name="Polymers (Basel)">
        <title>Highly Stretchable Bacterial Cellulose Produced by Komagataeibacter hansenii SI1.</title>
        <authorList>
            <person name="Cielecka I."/>
            <person name="Ryngajllo M."/>
            <person name="Maniukiewicz W."/>
            <person name="Bielecki S."/>
        </authorList>
    </citation>
    <scope>NUCLEOTIDE SEQUENCE</scope>
    <source>
        <strain evidence="8">SI1</strain>
    </source>
</reference>
<dbReference type="Gene3D" id="1.20.1740.10">
    <property type="entry name" value="Amino acid/polyamine transporter I"/>
    <property type="match status" value="1"/>
</dbReference>
<evidence type="ECO:0000313" key="10">
    <source>
        <dbReference type="Proteomes" id="UP001202887"/>
    </source>
</evidence>
<feature type="transmembrane region" description="Helical" evidence="6">
    <location>
        <begin position="434"/>
        <end position="452"/>
    </location>
</feature>
<gene>
    <name evidence="7" type="ORF">GHA01_12400</name>
    <name evidence="8" type="ORF">K1W68_13815</name>
</gene>
<accession>A0AAW5ETR3</accession>
<evidence type="ECO:0000313" key="7">
    <source>
        <dbReference type="EMBL" id="GEC63391.1"/>
    </source>
</evidence>
<feature type="transmembrane region" description="Helical" evidence="6">
    <location>
        <begin position="458"/>
        <end position="476"/>
    </location>
</feature>
<feature type="transmembrane region" description="Helical" evidence="6">
    <location>
        <begin position="279"/>
        <end position="303"/>
    </location>
</feature>
<feature type="transmembrane region" description="Helical" evidence="6">
    <location>
        <begin position="66"/>
        <end position="88"/>
    </location>
</feature>
<feature type="transmembrane region" description="Helical" evidence="6">
    <location>
        <begin position="126"/>
        <end position="148"/>
    </location>
</feature>
<feature type="transmembrane region" description="Helical" evidence="6">
    <location>
        <begin position="401"/>
        <end position="422"/>
    </location>
</feature>
<feature type="transmembrane region" description="Helical" evidence="6">
    <location>
        <begin position="39"/>
        <end position="59"/>
    </location>
</feature>
<dbReference type="Proteomes" id="UP000319478">
    <property type="component" value="Unassembled WGS sequence"/>
</dbReference>
<dbReference type="EMBL" id="JAIBCX010000050">
    <property type="protein sequence ID" value="MCJ8355053.1"/>
    <property type="molecule type" value="Genomic_DNA"/>
</dbReference>
<proteinExistence type="predicted"/>
<feature type="transmembrane region" description="Helical" evidence="6">
    <location>
        <begin position="376"/>
        <end position="395"/>
    </location>
</feature>
<dbReference type="RefSeq" id="WP_003620227.1">
    <property type="nucleotide sequence ID" value="NZ_BJNN01000076.1"/>
</dbReference>
<keyword evidence="4 6" id="KW-1133">Transmembrane helix</keyword>
<reference evidence="7 9" key="1">
    <citation type="submission" date="2019-06" db="EMBL/GenBank/DDBJ databases">
        <title>Whole genome shotgun sequence of Komagataeibacter hansenii NBRC 14820.</title>
        <authorList>
            <person name="Hosoyama A."/>
            <person name="Uohara A."/>
            <person name="Ohji S."/>
            <person name="Ichikawa N."/>
        </authorList>
    </citation>
    <scope>NUCLEOTIDE SEQUENCE [LARGE SCALE GENOMIC DNA]</scope>
    <source>
        <strain evidence="7 9">NBRC 14820</strain>
    </source>
</reference>
<reference evidence="8" key="3">
    <citation type="submission" date="2022-03" db="EMBL/GenBank/DDBJ databases">
        <authorList>
            <person name="Ryngajllo M."/>
            <person name="Jacek P."/>
            <person name="Kubiak K."/>
        </authorList>
    </citation>
    <scope>NUCLEOTIDE SEQUENCE</scope>
    <source>
        <strain evidence="8">SI1</strain>
    </source>
</reference>
<dbReference type="PANTHER" id="PTHR43243">
    <property type="entry name" value="INNER MEMBRANE TRANSPORTER YGJI-RELATED"/>
    <property type="match status" value="1"/>
</dbReference>
<evidence type="ECO:0000256" key="4">
    <source>
        <dbReference type="ARBA" id="ARBA00022989"/>
    </source>
</evidence>
<sequence length="495" mass="52199">MTRTVSSGFLASLLRRQDVSVKASSAGGLKRVLGPVNLIALGVGGTIGAGLFSLTGIAASTNAGPAVVLSYLLAAIACSFAGLCYSELASMIPIAGSAYTYAYAALGELVAWIIGWDLVLEYAVGAAAVSVSWSRYVTSLLAGWGIGISPRLTASPFETVLLSDGTQAHGLINLPAAFIIVAISLLLIRGISESARVNGVIVVIKLAIIAAVIGFGLPYIKVANYTPFIPPNTGEFGHFGFSGVMRAAGTIFFAYAGFDAISTTAQETRNPARDMPIGILGSLLICTLAYVLFSFVLTGLVNYKDMLGDAAPVATAIDQTPFGWLKVAVKIGVICGFTSVLLVLLLGQSRVFYAMSRDGLLPRIFSVTHSVRQTPAYSHLFFMLLTGSFAAFLPIDQLAHMTSIGTLLAFAIVCLGVIMLRMHEPDRTRAFRVPGGYVIPVLGIVSCLAVMASLDGLTWVRLIIWLAVGIMIYLCYGHRNSVLGRSNAGHKEDDA</sequence>
<name>A0AAW5ETR3_NOVHA</name>
<comment type="caution">
    <text evidence="8">The sequence shown here is derived from an EMBL/GenBank/DDBJ whole genome shotgun (WGS) entry which is preliminary data.</text>
</comment>
<comment type="subcellular location">
    <subcellularLocation>
        <location evidence="1">Membrane</location>
        <topology evidence="1">Multi-pass membrane protein</topology>
    </subcellularLocation>
</comment>
<feature type="transmembrane region" description="Helical" evidence="6">
    <location>
        <begin position="240"/>
        <end position="258"/>
    </location>
</feature>
<dbReference type="GO" id="GO:0016020">
    <property type="term" value="C:membrane"/>
    <property type="evidence" value="ECO:0007669"/>
    <property type="project" value="UniProtKB-SubCell"/>
</dbReference>
<protein>
    <submittedName>
        <fullName evidence="8">Amino acid permease</fullName>
    </submittedName>
    <submittedName>
        <fullName evidence="7">Amino acid transporter</fullName>
    </submittedName>
</protein>
<dbReference type="PIRSF" id="PIRSF006060">
    <property type="entry name" value="AA_transporter"/>
    <property type="match status" value="1"/>
</dbReference>
<keyword evidence="5 6" id="KW-0472">Membrane</keyword>
<dbReference type="Pfam" id="PF13520">
    <property type="entry name" value="AA_permease_2"/>
    <property type="match status" value="1"/>
</dbReference>
<evidence type="ECO:0000313" key="9">
    <source>
        <dbReference type="Proteomes" id="UP000319478"/>
    </source>
</evidence>
<feature type="transmembrane region" description="Helical" evidence="6">
    <location>
        <begin position="323"/>
        <end position="347"/>
    </location>
</feature>
<evidence type="ECO:0000256" key="3">
    <source>
        <dbReference type="ARBA" id="ARBA00022692"/>
    </source>
</evidence>
<keyword evidence="2" id="KW-0813">Transport</keyword>
<dbReference type="EMBL" id="BJNN01000076">
    <property type="protein sequence ID" value="GEC63391.1"/>
    <property type="molecule type" value="Genomic_DNA"/>
</dbReference>
<evidence type="ECO:0000256" key="1">
    <source>
        <dbReference type="ARBA" id="ARBA00004141"/>
    </source>
</evidence>
<dbReference type="Proteomes" id="UP001202887">
    <property type="component" value="Unassembled WGS sequence"/>
</dbReference>
<dbReference type="AlphaFoldDB" id="A0AAW5ETR3"/>